<feature type="compositionally biased region" description="Basic and acidic residues" evidence="1">
    <location>
        <begin position="34"/>
        <end position="44"/>
    </location>
</feature>
<comment type="caution">
    <text evidence="2">The sequence shown here is derived from an EMBL/GenBank/DDBJ whole genome shotgun (WGS) entry which is preliminary data.</text>
</comment>
<dbReference type="AlphaFoldDB" id="A0ABD0JSR1"/>
<reference evidence="2 3" key="1">
    <citation type="journal article" date="2023" name="Sci. Data">
        <title>Genome assembly of the Korean intertidal mud-creeper Batillaria attramentaria.</title>
        <authorList>
            <person name="Patra A.K."/>
            <person name="Ho P.T."/>
            <person name="Jun S."/>
            <person name="Lee S.J."/>
            <person name="Kim Y."/>
            <person name="Won Y.J."/>
        </authorList>
    </citation>
    <scope>NUCLEOTIDE SEQUENCE [LARGE SCALE GENOMIC DNA]</scope>
    <source>
        <strain evidence="2">Wonlab-2016</strain>
    </source>
</reference>
<proteinExistence type="predicted"/>
<gene>
    <name evidence="2" type="ORF">BaRGS_00030718</name>
</gene>
<accession>A0ABD0JSR1</accession>
<dbReference type="Proteomes" id="UP001519460">
    <property type="component" value="Unassembled WGS sequence"/>
</dbReference>
<name>A0ABD0JSR1_9CAEN</name>
<protein>
    <submittedName>
        <fullName evidence="2">Uncharacterized protein</fullName>
    </submittedName>
</protein>
<organism evidence="2 3">
    <name type="scientific">Batillaria attramentaria</name>
    <dbReference type="NCBI Taxonomy" id="370345"/>
    <lineage>
        <taxon>Eukaryota</taxon>
        <taxon>Metazoa</taxon>
        <taxon>Spiralia</taxon>
        <taxon>Lophotrochozoa</taxon>
        <taxon>Mollusca</taxon>
        <taxon>Gastropoda</taxon>
        <taxon>Caenogastropoda</taxon>
        <taxon>Sorbeoconcha</taxon>
        <taxon>Cerithioidea</taxon>
        <taxon>Batillariidae</taxon>
        <taxon>Batillaria</taxon>
    </lineage>
</organism>
<evidence type="ECO:0000256" key="1">
    <source>
        <dbReference type="SAM" id="MobiDB-lite"/>
    </source>
</evidence>
<keyword evidence="3" id="KW-1185">Reference proteome</keyword>
<evidence type="ECO:0000313" key="3">
    <source>
        <dbReference type="Proteomes" id="UP001519460"/>
    </source>
</evidence>
<evidence type="ECO:0000313" key="2">
    <source>
        <dbReference type="EMBL" id="KAK7478042.1"/>
    </source>
</evidence>
<feature type="region of interest" description="Disordered" evidence="1">
    <location>
        <begin position="1"/>
        <end position="51"/>
    </location>
</feature>
<sequence>MHIHRRSSIQSFSFPETERHESRSSGLLDASRLSGRETETRPSWEPEGPDGAEMCTQAAAVHGRCEMQNAQIRPLVQKAWDGTMQAEMCMQAAAVHGRRLQYTAGVRCKMPRPSGAKGLKWYDAGRNVYAGGCSTRQAAAVHIRCEMQNAQTRPLVQNAWDGTMQAEMCTQAAAVHGRCEMQNAQTRPLVQKAWDGTIAGRNVYAGGCSTRQAAAVHGRCDMQNAQTRPLVQKVWDGTMQAEMCMQAAAVHGRCEMQNAQTRPSGAKGLRWYDASRNVYAGGCSTRQV</sequence>
<dbReference type="EMBL" id="JACVVK020000335">
    <property type="protein sequence ID" value="KAK7478042.1"/>
    <property type="molecule type" value="Genomic_DNA"/>
</dbReference>